<evidence type="ECO:0000313" key="2">
    <source>
        <dbReference type="Proteomes" id="UP000254863"/>
    </source>
</evidence>
<organism evidence="1 2">
    <name type="scientific">Klebsiella michiganensis</name>
    <dbReference type="NCBI Taxonomy" id="1134687"/>
    <lineage>
        <taxon>Bacteria</taxon>
        <taxon>Pseudomonadati</taxon>
        <taxon>Pseudomonadota</taxon>
        <taxon>Gammaproteobacteria</taxon>
        <taxon>Enterobacterales</taxon>
        <taxon>Enterobacteriaceae</taxon>
        <taxon>Klebsiella/Raoultella group</taxon>
        <taxon>Klebsiella</taxon>
    </lineage>
</organism>
<protein>
    <submittedName>
        <fullName evidence="1">Uncharacterized protein</fullName>
    </submittedName>
</protein>
<gene>
    <name evidence="1" type="ORF">NCTC11685_02429</name>
</gene>
<proteinExistence type="predicted"/>
<sequence>MLARGGAGAQGDSTCATEEAFCNVTKITKKFDVLFFVISVMAF</sequence>
<comment type="caution">
    <text evidence="1">The sequence shown here is derived from an EMBL/GenBank/DDBJ whole genome shotgun (WGS) entry which is preliminary data.</text>
</comment>
<name>A0A7H4N5U9_9ENTR</name>
<evidence type="ECO:0000313" key="1">
    <source>
        <dbReference type="EMBL" id="STV78941.1"/>
    </source>
</evidence>
<dbReference type="AlphaFoldDB" id="A0A7H4N5U9"/>
<dbReference type="Proteomes" id="UP000254863">
    <property type="component" value="Unassembled WGS sequence"/>
</dbReference>
<accession>A0A7H4N5U9</accession>
<reference evidence="1 2" key="1">
    <citation type="submission" date="2018-06" db="EMBL/GenBank/DDBJ databases">
        <authorList>
            <consortium name="Pathogen Informatics"/>
            <person name="Doyle S."/>
        </authorList>
    </citation>
    <scope>NUCLEOTIDE SEQUENCE [LARGE SCALE GENOMIC DNA]</scope>
    <source>
        <strain evidence="1 2">NCTC11685</strain>
    </source>
</reference>
<dbReference type="EMBL" id="UGMS01000001">
    <property type="protein sequence ID" value="STV78941.1"/>
    <property type="molecule type" value="Genomic_DNA"/>
</dbReference>